<dbReference type="SUPFAM" id="SSF109854">
    <property type="entry name" value="DinB/YfiT-like putative metalloenzymes"/>
    <property type="match status" value="1"/>
</dbReference>
<dbReference type="InterPro" id="IPR034660">
    <property type="entry name" value="DinB/YfiT-like"/>
</dbReference>
<evidence type="ECO:0000313" key="3">
    <source>
        <dbReference type="Proteomes" id="UP001597508"/>
    </source>
</evidence>
<accession>A0ABW5LTR0</accession>
<feature type="domain" description="DinB-like" evidence="1">
    <location>
        <begin position="14"/>
        <end position="169"/>
    </location>
</feature>
<gene>
    <name evidence="2" type="ORF">ACFSRZ_11410</name>
</gene>
<dbReference type="Proteomes" id="UP001597508">
    <property type="component" value="Unassembled WGS sequence"/>
</dbReference>
<organism evidence="2 3">
    <name type="scientific">Pseudotenacibaculum haliotis</name>
    <dbReference type="NCBI Taxonomy" id="1862138"/>
    <lineage>
        <taxon>Bacteria</taxon>
        <taxon>Pseudomonadati</taxon>
        <taxon>Bacteroidota</taxon>
        <taxon>Flavobacteriia</taxon>
        <taxon>Flavobacteriales</taxon>
        <taxon>Flavobacteriaceae</taxon>
        <taxon>Pseudotenacibaculum</taxon>
    </lineage>
</organism>
<dbReference type="Gene3D" id="1.20.120.450">
    <property type="entry name" value="dinb family like domain"/>
    <property type="match status" value="1"/>
</dbReference>
<protein>
    <submittedName>
        <fullName evidence="2">DinB family protein</fullName>
    </submittedName>
</protein>
<dbReference type="EMBL" id="JBHULH010000004">
    <property type="protein sequence ID" value="MFD2567984.1"/>
    <property type="molecule type" value="Genomic_DNA"/>
</dbReference>
<reference evidence="3" key="1">
    <citation type="journal article" date="2019" name="Int. J. Syst. Evol. Microbiol.">
        <title>The Global Catalogue of Microorganisms (GCM) 10K type strain sequencing project: providing services to taxonomists for standard genome sequencing and annotation.</title>
        <authorList>
            <consortium name="The Broad Institute Genomics Platform"/>
            <consortium name="The Broad Institute Genome Sequencing Center for Infectious Disease"/>
            <person name="Wu L."/>
            <person name="Ma J."/>
        </authorList>
    </citation>
    <scope>NUCLEOTIDE SEQUENCE [LARGE SCALE GENOMIC DNA]</scope>
    <source>
        <strain evidence="3">KCTC 52127</strain>
    </source>
</reference>
<comment type="caution">
    <text evidence="2">The sequence shown here is derived from an EMBL/GenBank/DDBJ whole genome shotgun (WGS) entry which is preliminary data.</text>
</comment>
<dbReference type="InterPro" id="IPR024775">
    <property type="entry name" value="DinB-like"/>
</dbReference>
<name>A0ABW5LTR0_9FLAO</name>
<keyword evidence="3" id="KW-1185">Reference proteome</keyword>
<dbReference type="Pfam" id="PF12867">
    <property type="entry name" value="DinB_2"/>
    <property type="match status" value="1"/>
</dbReference>
<sequence>MNKESIVEVIEEKHQQLFDWLSESGDDNWEKGPLGRWTTGQHILHLVDSARMLNKALKYPKFILKYKFGTSNRPSRNYDEVAKRYDERLAENKERAREFNKGLRKPDVKERKHLVDALQVLSKKLQYKTTKFKDKQLDTLLLPHPLMGRMTLREIIMWTAHHTEHHLNILKNDYSS</sequence>
<dbReference type="RefSeq" id="WP_379666688.1">
    <property type="nucleotide sequence ID" value="NZ_JBHULH010000004.1"/>
</dbReference>
<evidence type="ECO:0000313" key="2">
    <source>
        <dbReference type="EMBL" id="MFD2567984.1"/>
    </source>
</evidence>
<evidence type="ECO:0000259" key="1">
    <source>
        <dbReference type="Pfam" id="PF12867"/>
    </source>
</evidence>
<proteinExistence type="predicted"/>